<organism evidence="2 3">
    <name type="scientific">Stemphylium lycopersici</name>
    <name type="common">Tomato gray leaf spot disease fungus</name>
    <name type="synonym">Thyrospora lycopersici</name>
    <dbReference type="NCBI Taxonomy" id="183478"/>
    <lineage>
        <taxon>Eukaryota</taxon>
        <taxon>Fungi</taxon>
        <taxon>Dikarya</taxon>
        <taxon>Ascomycota</taxon>
        <taxon>Pezizomycotina</taxon>
        <taxon>Dothideomycetes</taxon>
        <taxon>Pleosporomycetidae</taxon>
        <taxon>Pleosporales</taxon>
        <taxon>Pleosporineae</taxon>
        <taxon>Pleosporaceae</taxon>
        <taxon>Stemphylium</taxon>
    </lineage>
</organism>
<evidence type="ECO:0000313" key="3">
    <source>
        <dbReference type="Proteomes" id="UP000249619"/>
    </source>
</evidence>
<gene>
    <name evidence="2" type="ORF">DDE83_006370</name>
</gene>
<evidence type="ECO:0000256" key="1">
    <source>
        <dbReference type="SAM" id="SignalP"/>
    </source>
</evidence>
<comment type="caution">
    <text evidence="2">The sequence shown here is derived from an EMBL/GenBank/DDBJ whole genome shotgun (WGS) entry which is preliminary data.</text>
</comment>
<reference evidence="3" key="1">
    <citation type="submission" date="2018-05" db="EMBL/GenBank/DDBJ databases">
        <title>Draft genome sequence of Stemphylium lycopersici strain CIDEFI 213.</title>
        <authorList>
            <person name="Medina R."/>
            <person name="Franco M.E.E."/>
            <person name="Lucentini C.G."/>
            <person name="Saparrat M.C.N."/>
            <person name="Balatti P.A."/>
        </authorList>
    </citation>
    <scope>NUCLEOTIDE SEQUENCE [LARGE SCALE GENOMIC DNA]</scope>
    <source>
        <strain evidence="3">CIDEFI 213</strain>
    </source>
</reference>
<feature type="signal peptide" evidence="1">
    <location>
        <begin position="1"/>
        <end position="18"/>
    </location>
</feature>
<feature type="chain" id="PRO_5016909109" evidence="1">
    <location>
        <begin position="19"/>
        <end position="194"/>
    </location>
</feature>
<proteinExistence type="predicted"/>
<evidence type="ECO:0000313" key="2">
    <source>
        <dbReference type="EMBL" id="RAR07630.1"/>
    </source>
</evidence>
<keyword evidence="3" id="KW-1185">Reference proteome</keyword>
<sequence>MKFTTAAIAATAGALVAASPCKPVSDEIKDGDVFRVMTVRSGSDFQYSSLQAANRGLIINASAQNASCGPEPHEYAEFQLRDGSLFLYTANPPQEMYVDRSGMGQGVIQYTTGAQPLIKNGERKGFTIDDNMNLVFRDQTGQDIGFQACSPSRGAEYSVWLDSVSNPAGYKDCLPFTAVAQKTADPVKCFYTNE</sequence>
<dbReference type="PANTHER" id="PTHR42047:SF1">
    <property type="entry name" value="PROTEIN, PUTATIVE (AFU_ORTHOLOGUE AFUA_6G03560)-RELATED"/>
    <property type="match status" value="1"/>
</dbReference>
<protein>
    <submittedName>
        <fullName evidence="2">Cell wall protein</fullName>
    </submittedName>
</protein>
<dbReference type="OrthoDB" id="4093325at2759"/>
<dbReference type="InterPro" id="IPR052820">
    <property type="entry name" value="PhiA_domain"/>
</dbReference>
<keyword evidence="1" id="KW-0732">Signal</keyword>
<name>A0A364MZJ8_STELY</name>
<dbReference type="Proteomes" id="UP000249619">
    <property type="component" value="Unassembled WGS sequence"/>
</dbReference>
<dbReference type="EMBL" id="QGDH01000097">
    <property type="protein sequence ID" value="RAR07630.1"/>
    <property type="molecule type" value="Genomic_DNA"/>
</dbReference>
<dbReference type="PANTHER" id="PTHR42047">
    <property type="entry name" value="PROTEIN, PUTATIVE (AFU_ORTHOLOGUE AFUA_6G03560)-RELATED"/>
    <property type="match status" value="1"/>
</dbReference>
<accession>A0A364MZJ8</accession>
<dbReference type="AlphaFoldDB" id="A0A364MZJ8"/>